<evidence type="ECO:0000256" key="1">
    <source>
        <dbReference type="SAM" id="MobiDB-lite"/>
    </source>
</evidence>
<name>A0A3R7QK93_PENVA</name>
<feature type="compositionally biased region" description="Basic residues" evidence="1">
    <location>
        <begin position="52"/>
        <end position="61"/>
    </location>
</feature>
<keyword evidence="3" id="KW-1185">Reference proteome</keyword>
<reference evidence="2 3" key="1">
    <citation type="submission" date="2018-04" db="EMBL/GenBank/DDBJ databases">
        <authorList>
            <person name="Zhang X."/>
            <person name="Yuan J."/>
            <person name="Li F."/>
            <person name="Xiang J."/>
        </authorList>
    </citation>
    <scope>NUCLEOTIDE SEQUENCE [LARGE SCALE GENOMIC DNA]</scope>
    <source>
        <tissue evidence="2">Muscle</tissue>
    </source>
</reference>
<proteinExistence type="predicted"/>
<dbReference type="PANTHER" id="PTHR21105:SF0">
    <property type="entry name" value="GH16255P"/>
    <property type="match status" value="1"/>
</dbReference>
<dbReference type="PANTHER" id="PTHR21105">
    <property type="entry name" value="GH16255P"/>
    <property type="match status" value="1"/>
</dbReference>
<comment type="caution">
    <text evidence="2">The sequence shown here is derived from an EMBL/GenBank/DDBJ whole genome shotgun (WGS) entry which is preliminary data.</text>
</comment>
<dbReference type="STRING" id="6689.A0A3R7QK93"/>
<feature type="compositionally biased region" description="Polar residues" evidence="1">
    <location>
        <begin position="39"/>
        <end position="49"/>
    </location>
</feature>
<dbReference type="GO" id="GO:0043195">
    <property type="term" value="C:terminal bouton"/>
    <property type="evidence" value="ECO:0007669"/>
    <property type="project" value="TreeGrafter"/>
</dbReference>
<protein>
    <submittedName>
        <fullName evidence="2">Uncharacterized protein</fullName>
    </submittedName>
</protein>
<dbReference type="OrthoDB" id="6417936at2759"/>
<reference evidence="2 3" key="2">
    <citation type="submission" date="2019-01" db="EMBL/GenBank/DDBJ databases">
        <title>The decoding of complex shrimp genome reveals the adaptation for benthos swimmer, frequently molting mechanism and breeding impact on genome.</title>
        <authorList>
            <person name="Sun Y."/>
            <person name="Gao Y."/>
            <person name="Yu Y."/>
        </authorList>
    </citation>
    <scope>NUCLEOTIDE SEQUENCE [LARGE SCALE GENOMIC DNA]</scope>
    <source>
        <tissue evidence="2">Muscle</tissue>
    </source>
</reference>
<organism evidence="2 3">
    <name type="scientific">Penaeus vannamei</name>
    <name type="common">Whiteleg shrimp</name>
    <name type="synonym">Litopenaeus vannamei</name>
    <dbReference type="NCBI Taxonomy" id="6689"/>
    <lineage>
        <taxon>Eukaryota</taxon>
        <taxon>Metazoa</taxon>
        <taxon>Ecdysozoa</taxon>
        <taxon>Arthropoda</taxon>
        <taxon>Crustacea</taxon>
        <taxon>Multicrustacea</taxon>
        <taxon>Malacostraca</taxon>
        <taxon>Eumalacostraca</taxon>
        <taxon>Eucarida</taxon>
        <taxon>Decapoda</taxon>
        <taxon>Dendrobranchiata</taxon>
        <taxon>Penaeoidea</taxon>
        <taxon>Penaeidae</taxon>
        <taxon>Penaeus</taxon>
    </lineage>
</organism>
<sequence length="214" mass="23979">MAGVPPHTMAPRIAPSTAFFLAGSRAYLERLQTILSTSEDTSFSQSTWNPKIARRRKKGRSARYDDEDVRSSEAGESENDPDSILGALTELSAYLAGEGEAGDAVVQERSRRSHHGRGRKHQTQAHTSRQYETHHYLYYLRSGQCPETADGHPKMFCPSPSDQGEWRCIEDLDLCDGTPQCPGKEDEAPTHCLFHNAMRMHLDELTKVVMFKLA</sequence>
<accession>A0A3R7QK93</accession>
<dbReference type="GO" id="GO:0043410">
    <property type="term" value="P:positive regulation of MAPK cascade"/>
    <property type="evidence" value="ECO:0007669"/>
    <property type="project" value="TreeGrafter"/>
</dbReference>
<dbReference type="AlphaFoldDB" id="A0A3R7QK93"/>
<dbReference type="Proteomes" id="UP000283509">
    <property type="component" value="Unassembled WGS sequence"/>
</dbReference>
<feature type="region of interest" description="Disordered" evidence="1">
    <location>
        <begin position="99"/>
        <end position="128"/>
    </location>
</feature>
<evidence type="ECO:0000313" key="3">
    <source>
        <dbReference type="Proteomes" id="UP000283509"/>
    </source>
</evidence>
<dbReference type="GO" id="GO:0030297">
    <property type="term" value="F:transmembrane receptor protein tyrosine kinase activator activity"/>
    <property type="evidence" value="ECO:0007669"/>
    <property type="project" value="TreeGrafter"/>
</dbReference>
<dbReference type="EMBL" id="QCYY01000951">
    <property type="protein sequence ID" value="ROT81571.1"/>
    <property type="molecule type" value="Genomic_DNA"/>
</dbReference>
<evidence type="ECO:0000313" key="2">
    <source>
        <dbReference type="EMBL" id="ROT81571.1"/>
    </source>
</evidence>
<gene>
    <name evidence="2" type="ORF">C7M84_025244</name>
</gene>
<feature type="region of interest" description="Disordered" evidence="1">
    <location>
        <begin position="39"/>
        <end position="84"/>
    </location>
</feature>
<feature type="compositionally biased region" description="Basic residues" evidence="1">
    <location>
        <begin position="111"/>
        <end position="123"/>
    </location>
</feature>